<dbReference type="Proteomes" id="UP000823889">
    <property type="component" value="Unassembled WGS sequence"/>
</dbReference>
<dbReference type="InterPro" id="IPR000045">
    <property type="entry name" value="Prepilin_IV_endopep_pep"/>
</dbReference>
<protein>
    <submittedName>
        <fullName evidence="3">A24 family peptidase</fullName>
    </submittedName>
</protein>
<dbReference type="EMBL" id="DWUQ01000181">
    <property type="protein sequence ID" value="HJD45080.1"/>
    <property type="molecule type" value="Genomic_DNA"/>
</dbReference>
<dbReference type="GO" id="GO:0004190">
    <property type="term" value="F:aspartic-type endopeptidase activity"/>
    <property type="evidence" value="ECO:0007669"/>
    <property type="project" value="InterPro"/>
</dbReference>
<accession>A0A9D2RHQ9</accession>
<reference evidence="3" key="2">
    <citation type="submission" date="2021-04" db="EMBL/GenBank/DDBJ databases">
        <authorList>
            <person name="Gilroy R."/>
        </authorList>
    </citation>
    <scope>NUCLEOTIDE SEQUENCE</scope>
    <source>
        <strain evidence="3">9264</strain>
    </source>
</reference>
<evidence type="ECO:0000313" key="4">
    <source>
        <dbReference type="Proteomes" id="UP000823889"/>
    </source>
</evidence>
<proteinExistence type="predicted"/>
<organism evidence="3 4">
    <name type="scientific">Candidatus Paenalcaligenes intestinipullorum</name>
    <dbReference type="NCBI Taxonomy" id="2838718"/>
    <lineage>
        <taxon>Bacteria</taxon>
        <taxon>Pseudomonadati</taxon>
        <taxon>Pseudomonadota</taxon>
        <taxon>Betaproteobacteria</taxon>
        <taxon>Burkholderiales</taxon>
        <taxon>Alcaligenaceae</taxon>
        <taxon>Paenalcaligenes</taxon>
    </lineage>
</organism>
<feature type="transmembrane region" description="Helical" evidence="1">
    <location>
        <begin position="146"/>
        <end position="168"/>
    </location>
</feature>
<keyword evidence="1" id="KW-1133">Transmembrane helix</keyword>
<comment type="caution">
    <text evidence="3">The sequence shown here is derived from an EMBL/GenBank/DDBJ whole genome shotgun (WGS) entry which is preliminary data.</text>
</comment>
<dbReference type="Pfam" id="PF01478">
    <property type="entry name" value="Peptidase_A24"/>
    <property type="match status" value="1"/>
</dbReference>
<name>A0A9D2RHQ9_9BURK</name>
<dbReference type="Gene3D" id="1.20.120.1220">
    <property type="match status" value="1"/>
</dbReference>
<sequence length="249" mass="28553">MRYLLCVLGVMTAFILAGGWAIRYDDELRQRRAANLYSWAASWRGMTRSCFQWLQYWPVVPELRLARCLVVLYGLGVALIWQACWSSALSVWAFPFWWFGLVVILAMLSLTDLQSRLLPDVWVLSLAGWLLLGRWGAMFLYTCLPIWHVLLLMTTMALVYCALLRSSIHRRFGAGDLKLIAVLVLGCGSLEQWFAIIFIACLLCIATQALWQQRLYPTGQCAFGPYLCFAFIMQQHPFWSTALLQNMGF</sequence>
<evidence type="ECO:0000259" key="2">
    <source>
        <dbReference type="Pfam" id="PF01478"/>
    </source>
</evidence>
<keyword evidence="1" id="KW-0812">Transmembrane</keyword>
<reference evidence="3" key="1">
    <citation type="journal article" date="2021" name="PeerJ">
        <title>Extensive microbial diversity within the chicken gut microbiome revealed by metagenomics and culture.</title>
        <authorList>
            <person name="Gilroy R."/>
            <person name="Ravi A."/>
            <person name="Getino M."/>
            <person name="Pursley I."/>
            <person name="Horton D.L."/>
            <person name="Alikhan N.F."/>
            <person name="Baker D."/>
            <person name="Gharbi K."/>
            <person name="Hall N."/>
            <person name="Watson M."/>
            <person name="Adriaenssens E.M."/>
            <person name="Foster-Nyarko E."/>
            <person name="Jarju S."/>
            <person name="Secka A."/>
            <person name="Antonio M."/>
            <person name="Oren A."/>
            <person name="Chaudhuri R.R."/>
            <person name="La Ragione R."/>
            <person name="Hildebrand F."/>
            <person name="Pallen M.J."/>
        </authorList>
    </citation>
    <scope>NUCLEOTIDE SEQUENCE</scope>
    <source>
        <strain evidence="3">9264</strain>
    </source>
</reference>
<gene>
    <name evidence="3" type="ORF">H9906_08670</name>
</gene>
<feature type="transmembrane region" description="Helical" evidence="1">
    <location>
        <begin position="66"/>
        <end position="83"/>
    </location>
</feature>
<feature type="transmembrane region" description="Helical" evidence="1">
    <location>
        <begin position="180"/>
        <end position="211"/>
    </location>
</feature>
<dbReference type="GO" id="GO:0016020">
    <property type="term" value="C:membrane"/>
    <property type="evidence" value="ECO:0007669"/>
    <property type="project" value="InterPro"/>
</dbReference>
<keyword evidence="1" id="KW-0472">Membrane</keyword>
<evidence type="ECO:0000313" key="3">
    <source>
        <dbReference type="EMBL" id="HJD45080.1"/>
    </source>
</evidence>
<evidence type="ECO:0000256" key="1">
    <source>
        <dbReference type="SAM" id="Phobius"/>
    </source>
</evidence>
<feature type="transmembrane region" description="Helical" evidence="1">
    <location>
        <begin position="121"/>
        <end position="140"/>
    </location>
</feature>
<feature type="domain" description="Prepilin type IV endopeptidase peptidase" evidence="2">
    <location>
        <begin position="101"/>
        <end position="206"/>
    </location>
</feature>
<feature type="transmembrane region" description="Helical" evidence="1">
    <location>
        <begin position="89"/>
        <end position="109"/>
    </location>
</feature>
<dbReference type="AlphaFoldDB" id="A0A9D2RHQ9"/>